<dbReference type="InterPro" id="IPR016169">
    <property type="entry name" value="FAD-bd_PCMH_sub2"/>
</dbReference>
<feature type="region of interest" description="Disordered" evidence="11">
    <location>
        <begin position="429"/>
        <end position="451"/>
    </location>
</feature>
<keyword evidence="4 10" id="KW-0812">Transmembrane</keyword>
<feature type="compositionally biased region" description="Basic and acidic residues" evidence="11">
    <location>
        <begin position="429"/>
        <end position="440"/>
    </location>
</feature>
<dbReference type="InterPro" id="IPR000644">
    <property type="entry name" value="CBS_dom"/>
</dbReference>
<evidence type="ECO:0000256" key="12">
    <source>
        <dbReference type="SAM" id="Phobius"/>
    </source>
</evidence>
<dbReference type="Pfam" id="PF03471">
    <property type="entry name" value="CorC_HlyC"/>
    <property type="match status" value="1"/>
</dbReference>
<keyword evidence="16" id="KW-1185">Reference proteome</keyword>
<feature type="transmembrane region" description="Helical" evidence="12">
    <location>
        <begin position="61"/>
        <end position="81"/>
    </location>
</feature>
<keyword evidence="5" id="KW-0677">Repeat</keyword>
<keyword evidence="7 9" id="KW-0129">CBS domain</keyword>
<keyword evidence="8 10" id="KW-0472">Membrane</keyword>
<evidence type="ECO:0000256" key="4">
    <source>
        <dbReference type="ARBA" id="ARBA00022692"/>
    </source>
</evidence>
<feature type="domain" description="CBS" evidence="13">
    <location>
        <begin position="285"/>
        <end position="346"/>
    </location>
</feature>
<dbReference type="PANTHER" id="PTHR43099">
    <property type="entry name" value="UPF0053 PROTEIN YRKA"/>
    <property type="match status" value="1"/>
</dbReference>
<evidence type="ECO:0000256" key="6">
    <source>
        <dbReference type="ARBA" id="ARBA00022989"/>
    </source>
</evidence>
<dbReference type="Pfam" id="PF01595">
    <property type="entry name" value="CNNM"/>
    <property type="match status" value="1"/>
</dbReference>
<keyword evidence="3" id="KW-1003">Cell membrane</keyword>
<reference evidence="15 16" key="1">
    <citation type="submission" date="2011-04" db="EMBL/GenBank/DDBJ databases">
        <authorList>
            <person name="Harkins D.M."/>
            <person name="Madupu R."/>
            <person name="Durkin A.S."/>
            <person name="Torralba M."/>
            <person name="Methe B."/>
            <person name="Sutton G.G."/>
            <person name="Nelson K.E."/>
        </authorList>
    </citation>
    <scope>NUCLEOTIDE SEQUENCE [LARGE SCALE GENOMIC DNA]</scope>
    <source>
        <strain evidence="15 16">UPII 199-6</strain>
    </source>
</reference>
<organism evidence="15 16">
    <name type="scientific">Megasphaera lornae</name>
    <dbReference type="NCBI Taxonomy" id="1000568"/>
    <lineage>
        <taxon>Bacteria</taxon>
        <taxon>Bacillati</taxon>
        <taxon>Bacillota</taxon>
        <taxon>Negativicutes</taxon>
        <taxon>Veillonellales</taxon>
        <taxon>Veillonellaceae</taxon>
        <taxon>Megasphaera</taxon>
    </lineage>
</organism>
<dbReference type="PROSITE" id="PS51371">
    <property type="entry name" value="CBS"/>
    <property type="match status" value="2"/>
</dbReference>
<dbReference type="Pfam" id="PF00571">
    <property type="entry name" value="CBS"/>
    <property type="match status" value="2"/>
</dbReference>
<evidence type="ECO:0000259" key="14">
    <source>
        <dbReference type="PROSITE" id="PS51846"/>
    </source>
</evidence>
<evidence type="ECO:0000256" key="1">
    <source>
        <dbReference type="ARBA" id="ARBA00004651"/>
    </source>
</evidence>
<comment type="similarity">
    <text evidence="2">Belongs to the UPF0053 family.</text>
</comment>
<dbReference type="SMART" id="SM00116">
    <property type="entry name" value="CBS"/>
    <property type="match status" value="2"/>
</dbReference>
<dbReference type="InterPro" id="IPR002550">
    <property type="entry name" value="CNNM"/>
</dbReference>
<comment type="subcellular location">
    <subcellularLocation>
        <location evidence="1">Cell membrane</location>
        <topology evidence="1">Multi-pass membrane protein</topology>
    </subcellularLocation>
</comment>
<evidence type="ECO:0000256" key="3">
    <source>
        <dbReference type="ARBA" id="ARBA00022475"/>
    </source>
</evidence>
<evidence type="ECO:0000256" key="9">
    <source>
        <dbReference type="PROSITE-ProRule" id="PRU00703"/>
    </source>
</evidence>
<dbReference type="InterPro" id="IPR044751">
    <property type="entry name" value="Ion_transp-like_CBS"/>
</dbReference>
<dbReference type="Proteomes" id="UP000004018">
    <property type="component" value="Unassembled WGS sequence"/>
</dbReference>
<evidence type="ECO:0008006" key="17">
    <source>
        <dbReference type="Google" id="ProtNLM"/>
    </source>
</evidence>
<feature type="transmembrane region" description="Helical" evidence="12">
    <location>
        <begin position="142"/>
        <end position="166"/>
    </location>
</feature>
<evidence type="ECO:0000256" key="10">
    <source>
        <dbReference type="PROSITE-ProRule" id="PRU01193"/>
    </source>
</evidence>
<evidence type="ECO:0000256" key="2">
    <source>
        <dbReference type="ARBA" id="ARBA00006337"/>
    </source>
</evidence>
<protein>
    <recommendedName>
        <fullName evidence="17">HlyC/CorC family transporter</fullName>
    </recommendedName>
</protein>
<sequence>MEGQIVWPYVLGFLLCVSVSAWCVMGKFSFVQLRREYWEDAAREGDEKAARMMALYEKPELFLGAAQFGMVGSILAAGALLVQVLRQMYGPLCAYGPSPAIGVFGVCAVLVVAVSFLWVFGELMPKSVGLERAAATLKMVSPFITGLQWLLYPLLYTGLAVSHGIFRRWHLRMTNETDMAHSEDEIRLLVTASHKEGKIDQVESELIDNVFDFADRLAKEIMVPRQDMVCLYTEDTMARHLEIIRQSRHTRYPLCAEDKDHILGLVHIKDVMEVYIHKRSNLRLIKRPILMIPEIMPVSKLLQLMRTRRTYLAIVVDEYGSTVGLIGLEDILEELVGNIRNEHTAEKEEIQPLADGAYEFDGTVLLEDVAELLHIPVEEDVDTDTIGGYVFNLLGHTPSVGDRVRIGEYRFSVSEVRRFRIARLQAVPDKKKEQEKRAEENESIQAVDTKK</sequence>
<evidence type="ECO:0000256" key="11">
    <source>
        <dbReference type="SAM" id="MobiDB-lite"/>
    </source>
</evidence>
<dbReference type="CDD" id="cd04590">
    <property type="entry name" value="CBS_pair_CorC_HlyC_assoc"/>
    <property type="match status" value="1"/>
</dbReference>
<dbReference type="InterPro" id="IPR051676">
    <property type="entry name" value="UPF0053_domain"/>
</dbReference>
<dbReference type="SUPFAM" id="SSF56176">
    <property type="entry name" value="FAD-binding/transporter-associated domain-like"/>
    <property type="match status" value="1"/>
</dbReference>
<evidence type="ECO:0000313" key="15">
    <source>
        <dbReference type="EMBL" id="EGL35108.1"/>
    </source>
</evidence>
<dbReference type="Gene3D" id="3.30.465.10">
    <property type="match status" value="1"/>
</dbReference>
<evidence type="ECO:0000256" key="8">
    <source>
        <dbReference type="ARBA" id="ARBA00023136"/>
    </source>
</evidence>
<feature type="transmembrane region" description="Helical" evidence="12">
    <location>
        <begin position="6"/>
        <end position="25"/>
    </location>
</feature>
<dbReference type="InterPro" id="IPR036318">
    <property type="entry name" value="FAD-bd_PCMH-like_sf"/>
</dbReference>
<dbReference type="SMART" id="SM01091">
    <property type="entry name" value="CorC_HlyC"/>
    <property type="match status" value="1"/>
</dbReference>
<dbReference type="Gene3D" id="3.10.580.10">
    <property type="entry name" value="CBS-domain"/>
    <property type="match status" value="1"/>
</dbReference>
<evidence type="ECO:0000259" key="13">
    <source>
        <dbReference type="PROSITE" id="PS51371"/>
    </source>
</evidence>
<dbReference type="PROSITE" id="PS51846">
    <property type="entry name" value="CNNM"/>
    <property type="match status" value="1"/>
</dbReference>
<evidence type="ECO:0000313" key="16">
    <source>
        <dbReference type="Proteomes" id="UP000004018"/>
    </source>
</evidence>
<comment type="caution">
    <text evidence="15">The sequence shown here is derived from an EMBL/GenBank/DDBJ whole genome shotgun (WGS) entry which is preliminary data.</text>
</comment>
<dbReference type="InterPro" id="IPR005170">
    <property type="entry name" value="Transptr-assoc_dom"/>
</dbReference>
<keyword evidence="6 10" id="KW-1133">Transmembrane helix</keyword>
<proteinExistence type="inferred from homology"/>
<accession>A0ABP2L276</accession>
<feature type="domain" description="CBS" evidence="13">
    <location>
        <begin position="222"/>
        <end position="282"/>
    </location>
</feature>
<name>A0ABP2L276_9FIRM</name>
<dbReference type="SUPFAM" id="SSF54631">
    <property type="entry name" value="CBS-domain pair"/>
    <property type="match status" value="1"/>
</dbReference>
<dbReference type="InterPro" id="IPR046342">
    <property type="entry name" value="CBS_dom_sf"/>
</dbReference>
<feature type="domain" description="CNNM transmembrane" evidence="14">
    <location>
        <begin position="2"/>
        <end position="203"/>
    </location>
</feature>
<dbReference type="PANTHER" id="PTHR43099:SF2">
    <property type="entry name" value="UPF0053 PROTEIN YRKA"/>
    <property type="match status" value="1"/>
</dbReference>
<feature type="transmembrane region" description="Helical" evidence="12">
    <location>
        <begin position="101"/>
        <end position="121"/>
    </location>
</feature>
<gene>
    <name evidence="15" type="ORF">HMPREF1039_0608</name>
</gene>
<evidence type="ECO:0000256" key="7">
    <source>
        <dbReference type="ARBA" id="ARBA00023122"/>
    </source>
</evidence>
<evidence type="ECO:0000256" key="5">
    <source>
        <dbReference type="ARBA" id="ARBA00022737"/>
    </source>
</evidence>
<dbReference type="EMBL" id="AFIJ01000045">
    <property type="protein sequence ID" value="EGL35108.1"/>
    <property type="molecule type" value="Genomic_DNA"/>
</dbReference>
<dbReference type="RefSeq" id="WP_007391800.1">
    <property type="nucleotide sequence ID" value="NZ_AFIJ01000045.1"/>
</dbReference>